<comment type="caution">
    <text evidence="3">The sequence shown here is derived from an EMBL/GenBank/DDBJ whole genome shotgun (WGS) entry which is preliminary data.</text>
</comment>
<feature type="transmembrane region" description="Helical" evidence="2">
    <location>
        <begin position="12"/>
        <end position="30"/>
    </location>
</feature>
<keyword evidence="2" id="KW-0472">Membrane</keyword>
<dbReference type="AlphaFoldDB" id="A0A9P4KHD0"/>
<protein>
    <submittedName>
        <fullName evidence="3">Uncharacterized protein</fullName>
    </submittedName>
</protein>
<keyword evidence="2" id="KW-1133">Transmembrane helix</keyword>
<evidence type="ECO:0000313" key="3">
    <source>
        <dbReference type="EMBL" id="KAF2268176.1"/>
    </source>
</evidence>
<evidence type="ECO:0000256" key="1">
    <source>
        <dbReference type="SAM" id="Coils"/>
    </source>
</evidence>
<gene>
    <name evidence="3" type="ORF">CC78DRAFT_15726</name>
</gene>
<evidence type="ECO:0000313" key="4">
    <source>
        <dbReference type="Proteomes" id="UP000800093"/>
    </source>
</evidence>
<evidence type="ECO:0000256" key="2">
    <source>
        <dbReference type="SAM" id="Phobius"/>
    </source>
</evidence>
<dbReference type="EMBL" id="ML986587">
    <property type="protein sequence ID" value="KAF2268176.1"/>
    <property type="molecule type" value="Genomic_DNA"/>
</dbReference>
<reference evidence="4" key="1">
    <citation type="journal article" date="2020" name="Stud. Mycol.">
        <title>101 Dothideomycetes genomes: A test case for predicting lifestyles and emergence of pathogens.</title>
        <authorList>
            <person name="Haridas S."/>
            <person name="Albert R."/>
            <person name="Binder M."/>
            <person name="Bloem J."/>
            <person name="LaButti K."/>
            <person name="Salamov A."/>
            <person name="Andreopoulos B."/>
            <person name="Baker S."/>
            <person name="Barry K."/>
            <person name="Bills G."/>
            <person name="Bluhm B."/>
            <person name="Cannon C."/>
            <person name="Castanera R."/>
            <person name="Culley D."/>
            <person name="Daum C."/>
            <person name="Ezra D."/>
            <person name="Gonzalez J."/>
            <person name="Henrissat B."/>
            <person name="Kuo A."/>
            <person name="Liang C."/>
            <person name="Lipzen A."/>
            <person name="Lutzoni F."/>
            <person name="Magnuson J."/>
            <person name="Mondo S."/>
            <person name="Nolan M."/>
            <person name="Ohm R."/>
            <person name="Pangilinan J."/>
            <person name="Park H.-J."/>
            <person name="Ramirez L."/>
            <person name="Alfaro M."/>
            <person name="Sun H."/>
            <person name="Tritt A."/>
            <person name="Yoshinaga Y."/>
            <person name="Zwiers L.-H."/>
            <person name="Turgeon B."/>
            <person name="Goodwin S."/>
            <person name="Spatafora J."/>
            <person name="Crous P."/>
            <person name="Grigoriev I."/>
        </authorList>
    </citation>
    <scope>NUCLEOTIDE SEQUENCE [LARGE SCALE GENOMIC DNA]</scope>
    <source>
        <strain evidence="4">CBS 304.66</strain>
    </source>
</reference>
<dbReference type="OrthoDB" id="5428081at2759"/>
<keyword evidence="2" id="KW-0812">Transmembrane</keyword>
<feature type="coiled-coil region" evidence="1">
    <location>
        <begin position="52"/>
        <end position="86"/>
    </location>
</feature>
<organism evidence="3 4">
    <name type="scientific">Lojkania enalia</name>
    <dbReference type="NCBI Taxonomy" id="147567"/>
    <lineage>
        <taxon>Eukaryota</taxon>
        <taxon>Fungi</taxon>
        <taxon>Dikarya</taxon>
        <taxon>Ascomycota</taxon>
        <taxon>Pezizomycotina</taxon>
        <taxon>Dothideomycetes</taxon>
        <taxon>Pleosporomycetidae</taxon>
        <taxon>Pleosporales</taxon>
        <taxon>Pleosporales incertae sedis</taxon>
        <taxon>Lojkania</taxon>
    </lineage>
</organism>
<accession>A0A9P4KHD0</accession>
<keyword evidence="4" id="KW-1185">Reference proteome</keyword>
<keyword evidence="1" id="KW-0175">Coiled coil</keyword>
<name>A0A9P4KHD0_9PLEO</name>
<sequence>MVTLQGVRRWVMTAAITSITVSGAIYGAVLRSKQQFNQERKRLREASPEDMIAQLEAVRADLVMKKNELERKIADFQAKRIGKEQEHKTAK</sequence>
<dbReference type="Proteomes" id="UP000800093">
    <property type="component" value="Unassembled WGS sequence"/>
</dbReference>
<proteinExistence type="predicted"/>